<gene>
    <name evidence="2" type="ORF">D9R08_07725</name>
</gene>
<evidence type="ECO:0000259" key="1">
    <source>
        <dbReference type="Pfam" id="PF03756"/>
    </source>
</evidence>
<evidence type="ECO:0000313" key="3">
    <source>
        <dbReference type="Proteomes" id="UP000281343"/>
    </source>
</evidence>
<dbReference type="OrthoDB" id="7838374at2"/>
<evidence type="ECO:0000313" key="2">
    <source>
        <dbReference type="EMBL" id="RMA42673.1"/>
    </source>
</evidence>
<dbReference type="EMBL" id="RCNT01000003">
    <property type="protein sequence ID" value="RMA42673.1"/>
    <property type="molecule type" value="Genomic_DNA"/>
</dbReference>
<dbReference type="AlphaFoldDB" id="A0A3L9Y8N0"/>
<organism evidence="2 3">
    <name type="scientific">Rhodophyticola porphyridii</name>
    <dbReference type="NCBI Taxonomy" id="1852017"/>
    <lineage>
        <taxon>Bacteria</taxon>
        <taxon>Pseudomonadati</taxon>
        <taxon>Pseudomonadota</taxon>
        <taxon>Alphaproteobacteria</taxon>
        <taxon>Rhodobacterales</taxon>
        <taxon>Roseobacteraceae</taxon>
        <taxon>Rhodophyticola</taxon>
    </lineage>
</organism>
<feature type="domain" description="A-factor biosynthesis hotdog" evidence="1">
    <location>
        <begin position="148"/>
        <end position="278"/>
    </location>
</feature>
<sequence length="317" mass="35915">MAGTVTVPAISFRFGGNAPMLRCRNGMGISILAIVGFFRWLSTDYTNHRFSLESEMTNSIQRFFVVGDTFLGTARHIDGLITETDALEKVLTSVHLDNDIHLYLQQGVDMRSLYAAVRHFNTTNGKAGGSFNLVSCKRAPRSTRRFAHKNRAENIVICAPRRMSDTLFEMDLCFSAQNEFFLDHMTGMHIQGMALIEAARQAFLTVTEAFFLAEDERDYYYVIKSMETEFQNFVFPFDAVLRYEITRASHKENRHGFDADITIIQAGTVCTRVTVSFTAFEAKTIADRELVVAQECLNKLVEQYRDEEALQSVSQVA</sequence>
<proteinExistence type="predicted"/>
<dbReference type="Pfam" id="PF03756">
    <property type="entry name" value="AfsA"/>
    <property type="match status" value="1"/>
</dbReference>
<comment type="caution">
    <text evidence="2">The sequence shown here is derived from an EMBL/GenBank/DDBJ whole genome shotgun (WGS) entry which is preliminary data.</text>
</comment>
<dbReference type="SUPFAM" id="SSF54637">
    <property type="entry name" value="Thioesterase/thiol ester dehydrase-isomerase"/>
    <property type="match status" value="1"/>
</dbReference>
<accession>A0A3L9Y8N0</accession>
<dbReference type="Proteomes" id="UP000281343">
    <property type="component" value="Unassembled WGS sequence"/>
</dbReference>
<dbReference type="RefSeq" id="WP_121897457.1">
    <property type="nucleotide sequence ID" value="NZ_RCNT01000003.1"/>
</dbReference>
<reference evidence="2 3" key="1">
    <citation type="submission" date="2018-10" db="EMBL/GenBank/DDBJ databases">
        <authorList>
            <person name="Jung H.S."/>
            <person name="Jeon C.O."/>
        </authorList>
    </citation>
    <scope>NUCLEOTIDE SEQUENCE [LARGE SCALE GENOMIC DNA]</scope>
    <source>
        <strain evidence="2 3">MA-7-27</strain>
    </source>
</reference>
<protein>
    <recommendedName>
        <fullName evidence="1">A-factor biosynthesis hotdog domain-containing protein</fullName>
    </recommendedName>
</protein>
<dbReference type="InterPro" id="IPR029069">
    <property type="entry name" value="HotDog_dom_sf"/>
</dbReference>
<name>A0A3L9Y8N0_9RHOB</name>
<dbReference type="InterPro" id="IPR005509">
    <property type="entry name" value="AfsA_hotdog_dom"/>
</dbReference>
<keyword evidence="3" id="KW-1185">Reference proteome</keyword>